<evidence type="ECO:0000256" key="3">
    <source>
        <dbReference type="ARBA" id="ARBA00022448"/>
    </source>
</evidence>
<dbReference type="AlphaFoldDB" id="A0A7Z0EGZ7"/>
<organism evidence="9 10">
    <name type="scientific">Glaciibacter psychrotolerans</name>
    <dbReference type="NCBI Taxonomy" id="670054"/>
    <lineage>
        <taxon>Bacteria</taxon>
        <taxon>Bacillati</taxon>
        <taxon>Actinomycetota</taxon>
        <taxon>Actinomycetes</taxon>
        <taxon>Micrococcales</taxon>
        <taxon>Microbacteriaceae</taxon>
        <taxon>Glaciibacter</taxon>
    </lineage>
</organism>
<dbReference type="EMBL" id="JACCFM010000001">
    <property type="protein sequence ID" value="NYJ21346.1"/>
    <property type="molecule type" value="Genomic_DNA"/>
</dbReference>
<dbReference type="InterPro" id="IPR003439">
    <property type="entry name" value="ABC_transporter-like_ATP-bd"/>
</dbReference>
<protein>
    <submittedName>
        <fullName evidence="9">Peptide/nickel transport system ATP-binding protein</fullName>
    </submittedName>
</protein>
<reference evidence="9 10" key="1">
    <citation type="submission" date="2020-07" db="EMBL/GenBank/DDBJ databases">
        <title>Sequencing the genomes of 1000 actinobacteria strains.</title>
        <authorList>
            <person name="Klenk H.-P."/>
        </authorList>
    </citation>
    <scope>NUCLEOTIDE SEQUENCE [LARGE SCALE GENOMIC DNA]</scope>
    <source>
        <strain evidence="9 10">LI1</strain>
    </source>
</reference>
<dbReference type="GO" id="GO:0005524">
    <property type="term" value="F:ATP binding"/>
    <property type="evidence" value="ECO:0007669"/>
    <property type="project" value="UniProtKB-KW"/>
</dbReference>
<comment type="caution">
    <text evidence="9">The sequence shown here is derived from an EMBL/GenBank/DDBJ whole genome shotgun (WGS) entry which is preliminary data.</text>
</comment>
<evidence type="ECO:0000313" key="9">
    <source>
        <dbReference type="EMBL" id="NYJ21346.1"/>
    </source>
</evidence>
<dbReference type="PROSITE" id="PS50893">
    <property type="entry name" value="ABC_TRANSPORTER_2"/>
    <property type="match status" value="1"/>
</dbReference>
<dbReference type="Gene3D" id="3.40.50.300">
    <property type="entry name" value="P-loop containing nucleotide triphosphate hydrolases"/>
    <property type="match status" value="1"/>
</dbReference>
<dbReference type="InterPro" id="IPR013563">
    <property type="entry name" value="Oligopep_ABC_C"/>
</dbReference>
<dbReference type="Pfam" id="PF00005">
    <property type="entry name" value="ABC_tran"/>
    <property type="match status" value="1"/>
</dbReference>
<keyword evidence="4" id="KW-1003">Cell membrane</keyword>
<gene>
    <name evidence="9" type="ORF">HNR05_003137</name>
</gene>
<proteinExistence type="inferred from homology"/>
<keyword evidence="7" id="KW-0472">Membrane</keyword>
<sequence length="345" mass="37476">MTKNRPMPPGQSMVATDITTRFSTERGELCAVEQVDFHVMPGEAVGLVGESGSGKSVLTRTMMGLNAGSDGVSTSGRAVLGGVDLLSLTQKQLRGIWGRRIGIVLQDPLSSLNPVRRVGTQIVETIRRHRSGTTTSEARVQAEQILREVGIADPAARLAVYPHQMSGGMRQRVMIAIALSGDPDVLIADEPTTALDVTVQRQILDLLDRERRARKMGLILVTHDLSVVASRTDRVVVMYAGQIVEEAPTRDLFATPLMPYTRALLNAVPPMDGPIHLTLAAIPGGPPDLSEPISGCRFAPRCVRVQARCTVEAPELREADDNPEHRIRCHFPLMPRDAVHTRGES</sequence>
<dbReference type="InterPro" id="IPR050388">
    <property type="entry name" value="ABC_Ni/Peptide_Import"/>
</dbReference>
<evidence type="ECO:0000256" key="7">
    <source>
        <dbReference type="ARBA" id="ARBA00023136"/>
    </source>
</evidence>
<dbReference type="GO" id="GO:0016887">
    <property type="term" value="F:ATP hydrolysis activity"/>
    <property type="evidence" value="ECO:0007669"/>
    <property type="project" value="InterPro"/>
</dbReference>
<evidence type="ECO:0000256" key="5">
    <source>
        <dbReference type="ARBA" id="ARBA00022741"/>
    </source>
</evidence>
<keyword evidence="10" id="KW-1185">Reference proteome</keyword>
<name>A0A7Z0EGZ7_9MICO</name>
<evidence type="ECO:0000256" key="2">
    <source>
        <dbReference type="ARBA" id="ARBA00005417"/>
    </source>
</evidence>
<evidence type="ECO:0000256" key="6">
    <source>
        <dbReference type="ARBA" id="ARBA00022840"/>
    </source>
</evidence>
<dbReference type="InterPro" id="IPR027417">
    <property type="entry name" value="P-loop_NTPase"/>
</dbReference>
<dbReference type="PROSITE" id="PS00211">
    <property type="entry name" value="ABC_TRANSPORTER_1"/>
    <property type="match status" value="1"/>
</dbReference>
<dbReference type="PANTHER" id="PTHR43297">
    <property type="entry name" value="OLIGOPEPTIDE TRANSPORT ATP-BINDING PROTEIN APPD"/>
    <property type="match status" value="1"/>
</dbReference>
<dbReference type="Proteomes" id="UP000537260">
    <property type="component" value="Unassembled WGS sequence"/>
</dbReference>
<dbReference type="SMART" id="SM00382">
    <property type="entry name" value="AAA"/>
    <property type="match status" value="1"/>
</dbReference>
<dbReference type="InterPro" id="IPR017871">
    <property type="entry name" value="ABC_transporter-like_CS"/>
</dbReference>
<feature type="domain" description="ABC transporter" evidence="8">
    <location>
        <begin position="13"/>
        <end position="265"/>
    </location>
</feature>
<keyword evidence="5" id="KW-0547">Nucleotide-binding</keyword>
<dbReference type="GO" id="GO:0005886">
    <property type="term" value="C:plasma membrane"/>
    <property type="evidence" value="ECO:0007669"/>
    <property type="project" value="UniProtKB-SubCell"/>
</dbReference>
<accession>A0A7Z0EGZ7</accession>
<dbReference type="InterPro" id="IPR003593">
    <property type="entry name" value="AAA+_ATPase"/>
</dbReference>
<evidence type="ECO:0000256" key="1">
    <source>
        <dbReference type="ARBA" id="ARBA00004202"/>
    </source>
</evidence>
<dbReference type="NCBIfam" id="TIGR01727">
    <property type="entry name" value="oligo_HPY"/>
    <property type="match status" value="1"/>
</dbReference>
<dbReference type="SUPFAM" id="SSF52540">
    <property type="entry name" value="P-loop containing nucleoside triphosphate hydrolases"/>
    <property type="match status" value="1"/>
</dbReference>
<dbReference type="FunFam" id="3.40.50.300:FF:000016">
    <property type="entry name" value="Oligopeptide ABC transporter ATP-binding component"/>
    <property type="match status" value="1"/>
</dbReference>
<evidence type="ECO:0000256" key="4">
    <source>
        <dbReference type="ARBA" id="ARBA00022475"/>
    </source>
</evidence>
<keyword evidence="6 9" id="KW-0067">ATP-binding</keyword>
<comment type="similarity">
    <text evidence="2">Belongs to the ABC transporter superfamily.</text>
</comment>
<keyword evidence="3" id="KW-0813">Transport</keyword>
<evidence type="ECO:0000313" key="10">
    <source>
        <dbReference type="Proteomes" id="UP000537260"/>
    </source>
</evidence>
<evidence type="ECO:0000259" key="8">
    <source>
        <dbReference type="PROSITE" id="PS50893"/>
    </source>
</evidence>
<dbReference type="GO" id="GO:0015833">
    <property type="term" value="P:peptide transport"/>
    <property type="evidence" value="ECO:0007669"/>
    <property type="project" value="InterPro"/>
</dbReference>
<dbReference type="RefSeq" id="WP_218868918.1">
    <property type="nucleotide sequence ID" value="NZ_JACCFM010000001.1"/>
</dbReference>
<dbReference type="Pfam" id="PF08352">
    <property type="entry name" value="oligo_HPY"/>
    <property type="match status" value="1"/>
</dbReference>
<dbReference type="PANTHER" id="PTHR43297:SF2">
    <property type="entry name" value="DIPEPTIDE TRANSPORT ATP-BINDING PROTEIN DPPD"/>
    <property type="match status" value="1"/>
</dbReference>
<dbReference type="CDD" id="cd03257">
    <property type="entry name" value="ABC_NikE_OppD_transporters"/>
    <property type="match status" value="1"/>
</dbReference>
<comment type="subcellular location">
    <subcellularLocation>
        <location evidence="1">Cell membrane</location>
        <topology evidence="1">Peripheral membrane protein</topology>
    </subcellularLocation>
</comment>